<reference evidence="9 10" key="1">
    <citation type="journal article" date="2020" name="G3 (Bethesda)">
        <title>Improved Reference Genome for Cyclotella cryptica CCMP332, a Model for Cell Wall Morphogenesis, Salinity Adaptation, and Lipid Production in Diatoms (Bacillariophyta).</title>
        <authorList>
            <person name="Roberts W.R."/>
            <person name="Downey K.M."/>
            <person name="Ruck E.C."/>
            <person name="Traller J.C."/>
            <person name="Alverson A.J."/>
        </authorList>
    </citation>
    <scope>NUCLEOTIDE SEQUENCE [LARGE SCALE GENOMIC DNA]</scope>
    <source>
        <strain evidence="9 10">CCMP332</strain>
    </source>
</reference>
<name>A0ABD3PJ15_9STRA</name>
<evidence type="ECO:0000256" key="4">
    <source>
        <dbReference type="ARBA" id="ARBA00022833"/>
    </source>
</evidence>
<dbReference type="EC" id="4.2.1.1" evidence="2"/>
<dbReference type="Gene3D" id="3.10.200.10">
    <property type="entry name" value="Alpha carbonic anhydrase"/>
    <property type="match status" value="1"/>
</dbReference>
<keyword evidence="5" id="KW-0456">Lyase</keyword>
<dbReference type="EMBL" id="JABMIG020000163">
    <property type="protein sequence ID" value="KAL3788034.1"/>
    <property type="molecule type" value="Genomic_DNA"/>
</dbReference>
<dbReference type="GO" id="GO:0004089">
    <property type="term" value="F:carbonate dehydratase activity"/>
    <property type="evidence" value="ECO:0007669"/>
    <property type="project" value="UniProtKB-EC"/>
</dbReference>
<evidence type="ECO:0000256" key="6">
    <source>
        <dbReference type="ARBA" id="ARBA00048348"/>
    </source>
</evidence>
<organism evidence="9 10">
    <name type="scientific">Cyclotella cryptica</name>
    <dbReference type="NCBI Taxonomy" id="29204"/>
    <lineage>
        <taxon>Eukaryota</taxon>
        <taxon>Sar</taxon>
        <taxon>Stramenopiles</taxon>
        <taxon>Ochrophyta</taxon>
        <taxon>Bacillariophyta</taxon>
        <taxon>Coscinodiscophyceae</taxon>
        <taxon>Thalassiosirophycidae</taxon>
        <taxon>Stephanodiscales</taxon>
        <taxon>Stephanodiscaceae</taxon>
        <taxon>Cyclotella</taxon>
    </lineage>
</organism>
<accession>A0ABD3PJ15</accession>
<comment type="similarity">
    <text evidence="1">Belongs to the alpha-carbonic anhydrase family.</text>
</comment>
<dbReference type="PROSITE" id="PS51144">
    <property type="entry name" value="ALPHA_CA_2"/>
    <property type="match status" value="1"/>
</dbReference>
<dbReference type="InterPro" id="IPR036398">
    <property type="entry name" value="CA_dom_sf"/>
</dbReference>
<keyword evidence="4" id="KW-0862">Zinc</keyword>
<dbReference type="GO" id="GO:0046872">
    <property type="term" value="F:metal ion binding"/>
    <property type="evidence" value="ECO:0007669"/>
    <property type="project" value="UniProtKB-KW"/>
</dbReference>
<dbReference type="InterPro" id="IPR001148">
    <property type="entry name" value="CA_dom"/>
</dbReference>
<protein>
    <recommendedName>
        <fullName evidence="2">carbonic anhydrase</fullName>
        <ecNumber evidence="2">4.2.1.1</ecNumber>
    </recommendedName>
</protein>
<dbReference type="PANTHER" id="PTHR18952">
    <property type="entry name" value="CARBONIC ANHYDRASE"/>
    <property type="match status" value="1"/>
</dbReference>
<proteinExistence type="inferred from homology"/>
<dbReference type="InterPro" id="IPR023561">
    <property type="entry name" value="Carbonic_anhydrase_a-class"/>
</dbReference>
<comment type="catalytic activity">
    <reaction evidence="6">
        <text>hydrogencarbonate + H(+) = CO2 + H2O</text>
        <dbReference type="Rhea" id="RHEA:10748"/>
        <dbReference type="ChEBI" id="CHEBI:15377"/>
        <dbReference type="ChEBI" id="CHEBI:15378"/>
        <dbReference type="ChEBI" id="CHEBI:16526"/>
        <dbReference type="ChEBI" id="CHEBI:17544"/>
        <dbReference type="EC" id="4.2.1.1"/>
    </reaction>
</comment>
<dbReference type="Proteomes" id="UP001516023">
    <property type="component" value="Unassembled WGS sequence"/>
</dbReference>
<feature type="region of interest" description="Disordered" evidence="7">
    <location>
        <begin position="82"/>
        <end position="129"/>
    </location>
</feature>
<feature type="domain" description="Alpha-carbonic anhydrase" evidence="8">
    <location>
        <begin position="132"/>
        <end position="471"/>
    </location>
</feature>
<dbReference type="SMART" id="SM01057">
    <property type="entry name" value="Carb_anhydrase"/>
    <property type="match status" value="1"/>
</dbReference>
<gene>
    <name evidence="9" type="ORF">HJC23_008378</name>
</gene>
<evidence type="ECO:0000313" key="10">
    <source>
        <dbReference type="Proteomes" id="UP001516023"/>
    </source>
</evidence>
<dbReference type="SUPFAM" id="SSF51069">
    <property type="entry name" value="Carbonic anhydrase"/>
    <property type="match status" value="1"/>
</dbReference>
<dbReference type="AlphaFoldDB" id="A0ABD3PJ15"/>
<dbReference type="Pfam" id="PF00194">
    <property type="entry name" value="Carb_anhydrase"/>
    <property type="match status" value="1"/>
</dbReference>
<evidence type="ECO:0000256" key="7">
    <source>
        <dbReference type="SAM" id="MobiDB-lite"/>
    </source>
</evidence>
<evidence type="ECO:0000256" key="2">
    <source>
        <dbReference type="ARBA" id="ARBA00012925"/>
    </source>
</evidence>
<feature type="compositionally biased region" description="Low complexity" evidence="7">
    <location>
        <begin position="83"/>
        <end position="105"/>
    </location>
</feature>
<comment type="caution">
    <text evidence="9">The sequence shown here is derived from an EMBL/GenBank/DDBJ whole genome shotgun (WGS) entry which is preliminary data.</text>
</comment>
<evidence type="ECO:0000313" key="9">
    <source>
        <dbReference type="EMBL" id="KAL3788034.1"/>
    </source>
</evidence>
<keyword evidence="10" id="KW-1185">Reference proteome</keyword>
<dbReference type="PANTHER" id="PTHR18952:SF265">
    <property type="entry name" value="CARBONIC ANHYDRASE"/>
    <property type="match status" value="1"/>
</dbReference>
<keyword evidence="3" id="KW-0479">Metal-binding</keyword>
<sequence length="514" mass="58402">MTHPPSKHQHSRRRAGCRALLATTTFLIQFQQCNSRSWLDVLDPTSVNDGMPQHANKDNHWIEIHGIHTPLFQELDPSFDFTAEPSAIPSTSPSSSPSFAQPSKSPTRRPTRVPTPLPTFATAEEPLNPPKGYFNYDPNSNYGPSKWGRVNVENDFWHTFDINDKRDGNDCGSGNGQSPIDVCVQPRESCKETHEMRPKSGDYKMDGPFITKQILPNKLRLIMAPRTGDEPDPPQVDYSSNGKGLLDMTNIDFKFPSEHTVCGKRFDGEMQYYTYNPGRRRFVAVSFFLEALPSNPRNEHLQEVINALGNVFNQDKLKCQQKQTQTTQNDASTFAQNGNRDLHFQVNDDGTTNNYTTTESTVDYYFHNLSDQEQRRLALKWHPFHPDIQKTVHFWGYKGSFTEPPCTSNIVDWKIMDVPTPISMKQLSQFKQILFNHVDENCKKTGVQNSKASVARPTQEPLKYYKCTRDNYVSDEERHVCGDQGCKVPFGEGLNPYYDPIVDVTGPPTRAPST</sequence>
<evidence type="ECO:0000256" key="1">
    <source>
        <dbReference type="ARBA" id="ARBA00010718"/>
    </source>
</evidence>
<evidence type="ECO:0000259" key="8">
    <source>
        <dbReference type="PROSITE" id="PS51144"/>
    </source>
</evidence>
<evidence type="ECO:0000256" key="3">
    <source>
        <dbReference type="ARBA" id="ARBA00022723"/>
    </source>
</evidence>
<evidence type="ECO:0000256" key="5">
    <source>
        <dbReference type="ARBA" id="ARBA00023239"/>
    </source>
</evidence>